<name>A0A0F9PHJ2_9ZZZZ</name>
<comment type="caution">
    <text evidence="2">The sequence shown here is derived from an EMBL/GenBank/DDBJ whole genome shotgun (WGS) entry which is preliminary data.</text>
</comment>
<dbReference type="PROSITE" id="PS50987">
    <property type="entry name" value="HTH_ARSR_2"/>
    <property type="match status" value="1"/>
</dbReference>
<dbReference type="InterPro" id="IPR036390">
    <property type="entry name" value="WH_DNA-bd_sf"/>
</dbReference>
<feature type="domain" description="HTH arsR-type" evidence="1">
    <location>
        <begin position="1"/>
        <end position="89"/>
    </location>
</feature>
<proteinExistence type="predicted"/>
<dbReference type="InterPro" id="IPR001845">
    <property type="entry name" value="HTH_ArsR_DNA-bd_dom"/>
</dbReference>
<dbReference type="AlphaFoldDB" id="A0A0F9PHJ2"/>
<gene>
    <name evidence="2" type="ORF">LCGC14_0899650</name>
</gene>
<dbReference type="SUPFAM" id="SSF46785">
    <property type="entry name" value="Winged helix' DNA-binding domain"/>
    <property type="match status" value="1"/>
</dbReference>
<dbReference type="EMBL" id="LAZR01002922">
    <property type="protein sequence ID" value="KKN23967.1"/>
    <property type="molecule type" value="Genomic_DNA"/>
</dbReference>
<dbReference type="GO" id="GO:0003700">
    <property type="term" value="F:DNA-binding transcription factor activity"/>
    <property type="evidence" value="ECO:0007669"/>
    <property type="project" value="InterPro"/>
</dbReference>
<sequence>MNPTIEDILSSRTRVKILKALAIKEELTISLLVKETKSNHFHLRKHLNYLKKVDFFEEKTYGRIKIFRYKTENIKALSFKRFIYIFESELKDT</sequence>
<evidence type="ECO:0000259" key="1">
    <source>
        <dbReference type="PROSITE" id="PS50987"/>
    </source>
</evidence>
<dbReference type="InterPro" id="IPR036388">
    <property type="entry name" value="WH-like_DNA-bd_sf"/>
</dbReference>
<organism evidence="2">
    <name type="scientific">marine sediment metagenome</name>
    <dbReference type="NCBI Taxonomy" id="412755"/>
    <lineage>
        <taxon>unclassified sequences</taxon>
        <taxon>metagenomes</taxon>
        <taxon>ecological metagenomes</taxon>
    </lineage>
</organism>
<evidence type="ECO:0000313" key="2">
    <source>
        <dbReference type="EMBL" id="KKN23967.1"/>
    </source>
</evidence>
<protein>
    <recommendedName>
        <fullName evidence="1">HTH arsR-type domain-containing protein</fullName>
    </recommendedName>
</protein>
<dbReference type="Gene3D" id="1.10.10.10">
    <property type="entry name" value="Winged helix-like DNA-binding domain superfamily/Winged helix DNA-binding domain"/>
    <property type="match status" value="1"/>
</dbReference>
<accession>A0A0F9PHJ2</accession>
<reference evidence="2" key="1">
    <citation type="journal article" date="2015" name="Nature">
        <title>Complex archaea that bridge the gap between prokaryotes and eukaryotes.</title>
        <authorList>
            <person name="Spang A."/>
            <person name="Saw J.H."/>
            <person name="Jorgensen S.L."/>
            <person name="Zaremba-Niedzwiedzka K."/>
            <person name="Martijn J."/>
            <person name="Lind A.E."/>
            <person name="van Eijk R."/>
            <person name="Schleper C."/>
            <person name="Guy L."/>
            <person name="Ettema T.J."/>
        </authorList>
    </citation>
    <scope>NUCLEOTIDE SEQUENCE</scope>
</reference>